<comment type="similarity">
    <text evidence="2 9">Belongs to the cytochrome P450 family.</text>
</comment>
<evidence type="ECO:0000256" key="9">
    <source>
        <dbReference type="RuleBase" id="RU000461"/>
    </source>
</evidence>
<dbReference type="EMBL" id="KF044271">
    <property type="protein sequence ID" value="AGT57843.1"/>
    <property type="molecule type" value="mRNA"/>
</dbReference>
<evidence type="ECO:0000256" key="2">
    <source>
        <dbReference type="ARBA" id="ARBA00010617"/>
    </source>
</evidence>
<dbReference type="AlphaFoldDB" id="V5K5D6"/>
<dbReference type="Pfam" id="PF00067">
    <property type="entry name" value="p450"/>
    <property type="match status" value="1"/>
</dbReference>
<gene>
    <name evidence="11" type="primary">Cyp18a1</name>
</gene>
<keyword evidence="4 8" id="KW-0479">Metal-binding</keyword>
<keyword evidence="10" id="KW-0472">Membrane</keyword>
<keyword evidence="10" id="KW-0812">Transmembrane</keyword>
<dbReference type="InterPro" id="IPR002401">
    <property type="entry name" value="Cyt_P450_E_grp-I"/>
</dbReference>
<dbReference type="InterPro" id="IPR017972">
    <property type="entry name" value="Cyt_P450_CS"/>
</dbReference>
<dbReference type="GO" id="GO:0005506">
    <property type="term" value="F:iron ion binding"/>
    <property type="evidence" value="ECO:0007669"/>
    <property type="project" value="InterPro"/>
</dbReference>
<sequence length="508" mass="57654">MGYIIIDMFKEILQSLSTVNYVLVLVFFLIVGYRPPWWSRKICNFLPKTVSDIPGPLSLPFFGTSWLFLSRIYTYDKFHEFAEDIYARYGPIVKEEALFSVPVIHIFEKSDIEKVLKSNTKYPIRPPTEAVAVYRKTRPDRYASVGLVNEQGIKWHELRTSLTKKLTSPKTVAGFLPQVQEIVEDWCNLISQQRTDNTITNLEDIVGPLGLEISCALVLGRRMGFLLPGAESETAQKLAETIHQLFIATRDTYYGLPFWKIFETPAYKKLAESEDTIYQLVTNLISTADQAANRSPVFQSVLDANINQKEKTAAIVDFIAAGIHTLKNSLVFLLYLVAKNPGTQEKILEDSSKAYLRACIMETFRIYPTANCLARITEEELELSGYKVKPGSVILCQTGIACKNDRYFADANQFRPERWLTEEKSLTSTNATYLVIPFGAGRRICPGKRFIEQVLPVILENTLKKFIIDVEVTRPIELQFEFLLSPKGPTSLIFEDRIGSEEDSTASE</sequence>
<keyword evidence="5 9" id="KW-0560">Oxidoreductase</keyword>
<protein>
    <submittedName>
        <fullName evidence="11">Cytochrome P450 314a1</fullName>
    </submittedName>
</protein>
<feature type="transmembrane region" description="Helical" evidence="10">
    <location>
        <begin position="12"/>
        <end position="33"/>
    </location>
</feature>
<dbReference type="GO" id="GO:0016705">
    <property type="term" value="F:oxidoreductase activity, acting on paired donors, with incorporation or reduction of molecular oxygen"/>
    <property type="evidence" value="ECO:0007669"/>
    <property type="project" value="InterPro"/>
</dbReference>
<dbReference type="Gene3D" id="1.10.630.10">
    <property type="entry name" value="Cytochrome P450"/>
    <property type="match status" value="1"/>
</dbReference>
<dbReference type="GO" id="GO:0020037">
    <property type="term" value="F:heme binding"/>
    <property type="evidence" value="ECO:0007669"/>
    <property type="project" value="InterPro"/>
</dbReference>
<proteinExistence type="evidence at transcript level"/>
<dbReference type="PROSITE" id="PS00086">
    <property type="entry name" value="CYTOCHROME_P450"/>
    <property type="match status" value="1"/>
</dbReference>
<dbReference type="SUPFAM" id="SSF48264">
    <property type="entry name" value="Cytochrome P450"/>
    <property type="match status" value="1"/>
</dbReference>
<keyword evidence="7 9" id="KW-0503">Monooxygenase</keyword>
<dbReference type="PRINTS" id="PR00385">
    <property type="entry name" value="P450"/>
</dbReference>
<evidence type="ECO:0000256" key="6">
    <source>
        <dbReference type="ARBA" id="ARBA00023004"/>
    </source>
</evidence>
<organism evidence="11">
    <name type="scientific">Leptinotarsa decemlineata</name>
    <name type="common">Colorado potato beetle</name>
    <name type="synonym">Doryphora decemlineata</name>
    <dbReference type="NCBI Taxonomy" id="7539"/>
    <lineage>
        <taxon>Eukaryota</taxon>
        <taxon>Metazoa</taxon>
        <taxon>Ecdysozoa</taxon>
        <taxon>Arthropoda</taxon>
        <taxon>Hexapoda</taxon>
        <taxon>Insecta</taxon>
        <taxon>Pterygota</taxon>
        <taxon>Neoptera</taxon>
        <taxon>Endopterygota</taxon>
        <taxon>Coleoptera</taxon>
        <taxon>Polyphaga</taxon>
        <taxon>Cucujiformia</taxon>
        <taxon>Chrysomeloidea</taxon>
        <taxon>Chrysomelidae</taxon>
        <taxon>Chrysomelinae</taxon>
        <taxon>Doryphorini</taxon>
        <taxon>Leptinotarsa</taxon>
    </lineage>
</organism>
<evidence type="ECO:0000256" key="4">
    <source>
        <dbReference type="ARBA" id="ARBA00022723"/>
    </source>
</evidence>
<reference evidence="11" key="2">
    <citation type="submission" date="2013-05" db="EMBL/GenBank/DDBJ databases">
        <authorList>
            <person name="Wan P.-J."/>
        </authorList>
    </citation>
    <scope>NUCLEOTIDE SEQUENCE</scope>
</reference>
<dbReference type="PRINTS" id="PR00463">
    <property type="entry name" value="EP450I"/>
</dbReference>
<evidence type="ECO:0000256" key="10">
    <source>
        <dbReference type="SAM" id="Phobius"/>
    </source>
</evidence>
<keyword evidence="10" id="KW-1133">Transmembrane helix</keyword>
<evidence type="ECO:0000256" key="3">
    <source>
        <dbReference type="ARBA" id="ARBA00022617"/>
    </source>
</evidence>
<keyword evidence="6 8" id="KW-0408">Iron</keyword>
<evidence type="ECO:0000256" key="8">
    <source>
        <dbReference type="PIRSR" id="PIRSR602401-1"/>
    </source>
</evidence>
<evidence type="ECO:0000256" key="5">
    <source>
        <dbReference type="ARBA" id="ARBA00023002"/>
    </source>
</evidence>
<feature type="binding site" description="axial binding residue" evidence="8">
    <location>
        <position position="445"/>
    </location>
    <ligand>
        <name>heme</name>
        <dbReference type="ChEBI" id="CHEBI:30413"/>
    </ligand>
    <ligandPart>
        <name>Fe</name>
        <dbReference type="ChEBI" id="CHEBI:18248"/>
    </ligandPart>
</feature>
<evidence type="ECO:0000313" key="11">
    <source>
        <dbReference type="EMBL" id="AGT57843.1"/>
    </source>
</evidence>
<keyword evidence="3 8" id="KW-0349">Heme</keyword>
<evidence type="ECO:0000256" key="1">
    <source>
        <dbReference type="ARBA" id="ARBA00001971"/>
    </source>
</evidence>
<dbReference type="InterPro" id="IPR001128">
    <property type="entry name" value="Cyt_P450"/>
</dbReference>
<reference evidence="11" key="1">
    <citation type="journal article" date="2013" name="Pestic. Biochem. Physiol.">
        <title>Identification of cytochrome P450 monooxygenase genes and their expression profiles in cyhalothrin-treated Colorado potato beetle, Leptinotarsa decemlineata.</title>
        <authorList>
            <person name="Wan P.J."/>
            <person name="Shi X.Q."/>
            <person name="Kong Y."/>
            <person name="Zhou L.T."/>
            <person name="Guo W.C."/>
            <person name="Ahmat T."/>
            <person name="Li G.Q."/>
        </authorList>
    </citation>
    <scope>NUCLEOTIDE SEQUENCE</scope>
</reference>
<accession>V5K5D6</accession>
<name>V5K5D6_LEPDE</name>
<dbReference type="PANTHER" id="PTHR24279">
    <property type="entry name" value="CYTOCHROME P450"/>
    <property type="match status" value="1"/>
</dbReference>
<dbReference type="GO" id="GO:0004497">
    <property type="term" value="F:monooxygenase activity"/>
    <property type="evidence" value="ECO:0007669"/>
    <property type="project" value="UniProtKB-KW"/>
</dbReference>
<dbReference type="PANTHER" id="PTHR24279:SF120">
    <property type="entry name" value="CYTOCHROME P450"/>
    <property type="match status" value="1"/>
</dbReference>
<dbReference type="CDD" id="cd11054">
    <property type="entry name" value="CYP24A1-like"/>
    <property type="match status" value="1"/>
</dbReference>
<comment type="cofactor">
    <cofactor evidence="1 8">
        <name>heme</name>
        <dbReference type="ChEBI" id="CHEBI:30413"/>
    </cofactor>
</comment>
<dbReference type="InterPro" id="IPR050479">
    <property type="entry name" value="CYP11_CYP27_families"/>
</dbReference>
<dbReference type="OrthoDB" id="3945418at2759"/>
<dbReference type="InterPro" id="IPR036396">
    <property type="entry name" value="Cyt_P450_sf"/>
</dbReference>
<evidence type="ECO:0000256" key="7">
    <source>
        <dbReference type="ARBA" id="ARBA00023033"/>
    </source>
</evidence>